<dbReference type="PANTHER" id="PTHR33057:SF26">
    <property type="entry name" value="TRANSCRIPTION REPRESSOR OFP13"/>
    <property type="match status" value="1"/>
</dbReference>
<comment type="function">
    <text evidence="6">Transcriptional repressor that regulates multiple aspects of plant growth and development.</text>
</comment>
<evidence type="ECO:0000256" key="5">
    <source>
        <dbReference type="ARBA" id="ARBA00023242"/>
    </source>
</evidence>
<accession>A0A426YS56</accession>
<evidence type="ECO:0000256" key="4">
    <source>
        <dbReference type="ARBA" id="ARBA00023163"/>
    </source>
</evidence>
<dbReference type="GO" id="GO:0045892">
    <property type="term" value="P:negative regulation of DNA-templated transcription"/>
    <property type="evidence" value="ECO:0007669"/>
    <property type="project" value="UniProtKB-UniRule"/>
</dbReference>
<reference evidence="8 9" key="1">
    <citation type="journal article" date="2014" name="Agronomy (Basel)">
        <title>A Draft Genome Sequence for Ensete ventricosum, the Drought-Tolerant Tree Against Hunger.</title>
        <authorList>
            <person name="Harrison J."/>
            <person name="Moore K.A."/>
            <person name="Paszkiewicz K."/>
            <person name="Jones T."/>
            <person name="Grant M."/>
            <person name="Ambacheew D."/>
            <person name="Muzemil S."/>
            <person name="Studholme D.J."/>
        </authorList>
    </citation>
    <scope>NUCLEOTIDE SEQUENCE [LARGE SCALE GENOMIC DNA]</scope>
</reference>
<comment type="caution">
    <text evidence="8">The sequence shown here is derived from an EMBL/GenBank/DDBJ whole genome shotgun (WGS) entry which is preliminary data.</text>
</comment>
<proteinExistence type="predicted"/>
<evidence type="ECO:0000256" key="1">
    <source>
        <dbReference type="ARBA" id="ARBA00004123"/>
    </source>
</evidence>
<organism evidence="8 9">
    <name type="scientific">Ensete ventricosum</name>
    <name type="common">Abyssinian banana</name>
    <name type="synonym">Musa ensete</name>
    <dbReference type="NCBI Taxonomy" id="4639"/>
    <lineage>
        <taxon>Eukaryota</taxon>
        <taxon>Viridiplantae</taxon>
        <taxon>Streptophyta</taxon>
        <taxon>Embryophyta</taxon>
        <taxon>Tracheophyta</taxon>
        <taxon>Spermatophyta</taxon>
        <taxon>Magnoliopsida</taxon>
        <taxon>Liliopsida</taxon>
        <taxon>Zingiberales</taxon>
        <taxon>Musaceae</taxon>
        <taxon>Ensete</taxon>
    </lineage>
</organism>
<dbReference type="InterPro" id="IPR006458">
    <property type="entry name" value="Ovate_C"/>
</dbReference>
<dbReference type="PROSITE" id="PS51754">
    <property type="entry name" value="OVATE"/>
    <property type="match status" value="1"/>
</dbReference>
<name>A0A426YS56_ENSVE</name>
<dbReference type="Proteomes" id="UP000287651">
    <property type="component" value="Unassembled WGS sequence"/>
</dbReference>
<evidence type="ECO:0000256" key="6">
    <source>
        <dbReference type="RuleBase" id="RU367028"/>
    </source>
</evidence>
<evidence type="ECO:0000256" key="2">
    <source>
        <dbReference type="ARBA" id="ARBA00022491"/>
    </source>
</evidence>
<dbReference type="GO" id="GO:0005634">
    <property type="term" value="C:nucleus"/>
    <property type="evidence" value="ECO:0007669"/>
    <property type="project" value="UniProtKB-SubCell"/>
</dbReference>
<evidence type="ECO:0000313" key="8">
    <source>
        <dbReference type="EMBL" id="RRT54570.1"/>
    </source>
</evidence>
<keyword evidence="4 6" id="KW-0804">Transcription</keyword>
<keyword evidence="2 6" id="KW-0678">Repressor</keyword>
<sequence>MGKKLGLISFIFKLRVAPKSCYSSWPWLSCKDPKTESFRDIDGDATYKTVNSAYFDSTESCSTRSSEEQESFCTASADSSGDSTETVVRGLRSDRLFFEPGGTSSIVAEAKDRELPFRGSVALTMESEDPYRDFRMSMEEMVVAHGVKDWRRLEELLLWYLRVNRKKTHGAIVGAFVDLLLTFGSHSPPPSSSSSIQIEEMEEDRSMGLKCRTLLGRYKKNTSSIVLRVILLVIEATDSMQCHVSFLQEKSISLLSQHHTDNHL</sequence>
<dbReference type="NCBIfam" id="TIGR01568">
    <property type="entry name" value="A_thal_3678"/>
    <property type="match status" value="1"/>
</dbReference>
<evidence type="ECO:0000256" key="3">
    <source>
        <dbReference type="ARBA" id="ARBA00023015"/>
    </source>
</evidence>
<protein>
    <recommendedName>
        <fullName evidence="6">Transcription repressor</fullName>
    </recommendedName>
    <alternativeName>
        <fullName evidence="6">Ovate family protein</fullName>
    </alternativeName>
</protein>
<gene>
    <name evidence="8" type="ORF">B296_00034294</name>
</gene>
<dbReference type="AlphaFoldDB" id="A0A426YS56"/>
<evidence type="ECO:0000259" key="7">
    <source>
        <dbReference type="PROSITE" id="PS51754"/>
    </source>
</evidence>
<evidence type="ECO:0000313" key="9">
    <source>
        <dbReference type="Proteomes" id="UP000287651"/>
    </source>
</evidence>
<dbReference type="PANTHER" id="PTHR33057">
    <property type="entry name" value="TRANSCRIPTION REPRESSOR OFP7-RELATED"/>
    <property type="match status" value="1"/>
</dbReference>
<comment type="subcellular location">
    <subcellularLocation>
        <location evidence="1 6">Nucleus</location>
    </subcellularLocation>
</comment>
<dbReference type="EMBL" id="AMZH03010529">
    <property type="protein sequence ID" value="RRT54570.1"/>
    <property type="molecule type" value="Genomic_DNA"/>
</dbReference>
<keyword evidence="3 6" id="KW-0805">Transcription regulation</keyword>
<dbReference type="InterPro" id="IPR038933">
    <property type="entry name" value="Ovate"/>
</dbReference>
<dbReference type="Pfam" id="PF04844">
    <property type="entry name" value="Ovate"/>
    <property type="match status" value="1"/>
</dbReference>
<keyword evidence="5 6" id="KW-0539">Nucleus</keyword>
<feature type="domain" description="OVATE" evidence="7">
    <location>
        <begin position="123"/>
        <end position="182"/>
    </location>
</feature>